<dbReference type="Proteomes" id="UP000655366">
    <property type="component" value="Unassembled WGS sequence"/>
</dbReference>
<feature type="signal peptide" evidence="2">
    <location>
        <begin position="1"/>
        <end position="27"/>
    </location>
</feature>
<evidence type="ECO:0000313" key="3">
    <source>
        <dbReference type="EMBL" id="MBG0739840.1"/>
    </source>
</evidence>
<evidence type="ECO:0000256" key="2">
    <source>
        <dbReference type="SAM" id="SignalP"/>
    </source>
</evidence>
<keyword evidence="4" id="KW-1185">Reference proteome</keyword>
<reference evidence="3 4" key="1">
    <citation type="submission" date="2020-11" db="EMBL/GenBank/DDBJ databases">
        <title>Arthrobacter antarcticus sp. nov., isolated from Antarctic Soil.</title>
        <authorList>
            <person name="Li J."/>
        </authorList>
    </citation>
    <scope>NUCLEOTIDE SEQUENCE [LARGE SCALE GENOMIC DNA]</scope>
    <source>
        <strain evidence="3 4">Z1-20</strain>
    </source>
</reference>
<gene>
    <name evidence="3" type="ORF">IV500_10630</name>
</gene>
<feature type="transmembrane region" description="Helical" evidence="1">
    <location>
        <begin position="237"/>
        <end position="257"/>
    </location>
</feature>
<organism evidence="3 4">
    <name type="scientific">Arthrobacter terrae</name>
    <dbReference type="NCBI Taxonomy" id="2935737"/>
    <lineage>
        <taxon>Bacteria</taxon>
        <taxon>Bacillati</taxon>
        <taxon>Actinomycetota</taxon>
        <taxon>Actinomycetes</taxon>
        <taxon>Micrococcales</taxon>
        <taxon>Micrococcaceae</taxon>
        <taxon>Arthrobacter</taxon>
    </lineage>
</organism>
<dbReference type="RefSeq" id="WP_196396786.1">
    <property type="nucleotide sequence ID" value="NZ_JADNYM010000012.1"/>
</dbReference>
<evidence type="ECO:0008006" key="5">
    <source>
        <dbReference type="Google" id="ProtNLM"/>
    </source>
</evidence>
<dbReference type="EMBL" id="JADNYM010000012">
    <property type="protein sequence ID" value="MBG0739840.1"/>
    <property type="molecule type" value="Genomic_DNA"/>
</dbReference>
<sequence length="267" mass="25641">MNKKSAFLIVPALALGAMALSGSPALAADTGTTSYQTTLGALNGSNASGTVMISLTGDQATVTENVSGLAASFSGKPYPHVQHIHIGGQGMCPAPAADTNGDGVISTTEGGPAYGGIGTTLSTSGDTSPAAGTDLTLAGMGSDYTYQRTFTMNADTIASLKAGTGVVVVHGLDPATLSAAAQAAPSDLVPSLPLAATSPALCGTLAVSQMASMPGGAPGTGVTQAVSHSSTTAGPDAGMLAAGGALVLAAGGAVMVGRRMSTKSSKG</sequence>
<accession>A0A931G5R1</accession>
<evidence type="ECO:0000256" key="1">
    <source>
        <dbReference type="SAM" id="Phobius"/>
    </source>
</evidence>
<protein>
    <recommendedName>
        <fullName evidence="5">CHRD domain-containing protein</fullName>
    </recommendedName>
</protein>
<keyword evidence="1" id="KW-0472">Membrane</keyword>
<name>A0A931G5R1_9MICC</name>
<feature type="chain" id="PRO_5037933451" description="CHRD domain-containing protein" evidence="2">
    <location>
        <begin position="28"/>
        <end position="267"/>
    </location>
</feature>
<comment type="caution">
    <text evidence="3">The sequence shown here is derived from an EMBL/GenBank/DDBJ whole genome shotgun (WGS) entry which is preliminary data.</text>
</comment>
<evidence type="ECO:0000313" key="4">
    <source>
        <dbReference type="Proteomes" id="UP000655366"/>
    </source>
</evidence>
<dbReference type="AlphaFoldDB" id="A0A931G5R1"/>
<keyword evidence="1" id="KW-0812">Transmembrane</keyword>
<proteinExistence type="predicted"/>
<keyword evidence="2" id="KW-0732">Signal</keyword>
<keyword evidence="1" id="KW-1133">Transmembrane helix</keyword>